<feature type="compositionally biased region" description="Polar residues" evidence="1">
    <location>
        <begin position="27"/>
        <end position="39"/>
    </location>
</feature>
<dbReference type="InParanoid" id="S8F9M3"/>
<feature type="compositionally biased region" description="Acidic residues" evidence="1">
    <location>
        <begin position="67"/>
        <end position="116"/>
    </location>
</feature>
<reference evidence="2 3" key="1">
    <citation type="journal article" date="2012" name="Science">
        <title>The Paleozoic origin of enzymatic lignin decomposition reconstructed from 31 fungal genomes.</title>
        <authorList>
            <person name="Floudas D."/>
            <person name="Binder M."/>
            <person name="Riley R."/>
            <person name="Barry K."/>
            <person name="Blanchette R.A."/>
            <person name="Henrissat B."/>
            <person name="Martinez A.T."/>
            <person name="Otillar R."/>
            <person name="Spatafora J.W."/>
            <person name="Yadav J.S."/>
            <person name="Aerts A."/>
            <person name="Benoit I."/>
            <person name="Boyd A."/>
            <person name="Carlson A."/>
            <person name="Copeland A."/>
            <person name="Coutinho P.M."/>
            <person name="de Vries R.P."/>
            <person name="Ferreira P."/>
            <person name="Findley K."/>
            <person name="Foster B."/>
            <person name="Gaskell J."/>
            <person name="Glotzer D."/>
            <person name="Gorecki P."/>
            <person name="Heitman J."/>
            <person name="Hesse C."/>
            <person name="Hori C."/>
            <person name="Igarashi K."/>
            <person name="Jurgens J.A."/>
            <person name="Kallen N."/>
            <person name="Kersten P."/>
            <person name="Kohler A."/>
            <person name="Kuees U."/>
            <person name="Kumar T.K.A."/>
            <person name="Kuo A."/>
            <person name="LaButti K."/>
            <person name="Larrondo L.F."/>
            <person name="Lindquist E."/>
            <person name="Ling A."/>
            <person name="Lombard V."/>
            <person name="Lucas S."/>
            <person name="Lundell T."/>
            <person name="Martin R."/>
            <person name="McLaughlin D.J."/>
            <person name="Morgenstern I."/>
            <person name="Morin E."/>
            <person name="Murat C."/>
            <person name="Nagy L.G."/>
            <person name="Nolan M."/>
            <person name="Ohm R.A."/>
            <person name="Patyshakuliyeva A."/>
            <person name="Rokas A."/>
            <person name="Ruiz-Duenas F.J."/>
            <person name="Sabat G."/>
            <person name="Salamov A."/>
            <person name="Samejima M."/>
            <person name="Schmutz J."/>
            <person name="Slot J.C."/>
            <person name="St John F."/>
            <person name="Stenlid J."/>
            <person name="Sun H."/>
            <person name="Sun S."/>
            <person name="Syed K."/>
            <person name="Tsang A."/>
            <person name="Wiebenga A."/>
            <person name="Young D."/>
            <person name="Pisabarro A."/>
            <person name="Eastwood D.C."/>
            <person name="Martin F."/>
            <person name="Cullen D."/>
            <person name="Grigoriev I.V."/>
            <person name="Hibbett D.S."/>
        </authorList>
    </citation>
    <scope>NUCLEOTIDE SEQUENCE</scope>
    <source>
        <strain evidence="3">FP-58527</strain>
    </source>
</reference>
<organism evidence="2 3">
    <name type="scientific">Fomitopsis schrenkii</name>
    <name type="common">Brown rot fungus</name>
    <dbReference type="NCBI Taxonomy" id="2126942"/>
    <lineage>
        <taxon>Eukaryota</taxon>
        <taxon>Fungi</taxon>
        <taxon>Dikarya</taxon>
        <taxon>Basidiomycota</taxon>
        <taxon>Agaricomycotina</taxon>
        <taxon>Agaricomycetes</taxon>
        <taxon>Polyporales</taxon>
        <taxon>Fomitopsis</taxon>
    </lineage>
</organism>
<dbReference type="AlphaFoldDB" id="S8F9M3"/>
<evidence type="ECO:0000256" key="1">
    <source>
        <dbReference type="SAM" id="MobiDB-lite"/>
    </source>
</evidence>
<dbReference type="HOGENOM" id="CLU_597213_0_0_1"/>
<name>S8F9M3_FOMSC</name>
<dbReference type="EMBL" id="KE504167">
    <property type="protein sequence ID" value="EPS98290.1"/>
    <property type="molecule type" value="Genomic_DNA"/>
</dbReference>
<keyword evidence="3" id="KW-1185">Reference proteome</keyword>
<dbReference type="Proteomes" id="UP000015241">
    <property type="component" value="Unassembled WGS sequence"/>
</dbReference>
<feature type="region of interest" description="Disordered" evidence="1">
    <location>
        <begin position="418"/>
        <end position="442"/>
    </location>
</feature>
<dbReference type="OrthoDB" id="2800163at2759"/>
<gene>
    <name evidence="2" type="ORF">FOMPIDRAFT_1017838</name>
</gene>
<evidence type="ECO:0000313" key="2">
    <source>
        <dbReference type="EMBL" id="EPS98290.1"/>
    </source>
</evidence>
<sequence>MAKSPQKRGGAPNAATNRAPRGRPRKTQSSTIQAPSPQVATEGRIKREAVRRGRPATRRSPSVQEESSAESDDMSEDSDDASEAPDDAPEEPDDASEESDVELEEPGDESDEESDVAVDPVDLWKTVELWHGRQAQDVARRLSEDVDDIPPLVRNLHAHSSLRDVNDWSPPLTLHDVLGIYGKDVANALTKAGELQCLAIDMSLVAAGWLADSAARPSHVLLLQDTAMPGRSCALSVCPQVFKQATHVVVEPNWLYLRRVLPHPRSLFPALQYCCIQVDAFPPSADQTVTLVQELLRVRKLVKLVVCMQFGCTRDAPVWKALSALSATEEKLRVLPHGFGPGTEWQAVITGGSTVFNVPLVELQKRAAAIDSQDSGEGCTDLERSVSAWRFKPPSLQVSLSDAAVDREFSPFLADRLGAPSPDPRAVDGNQAPVVPGLPTTDDGFREMMSNHAGIWLP</sequence>
<evidence type="ECO:0000313" key="3">
    <source>
        <dbReference type="Proteomes" id="UP000015241"/>
    </source>
</evidence>
<proteinExistence type="predicted"/>
<protein>
    <submittedName>
        <fullName evidence="2">Uncharacterized protein</fullName>
    </submittedName>
</protein>
<feature type="region of interest" description="Disordered" evidence="1">
    <location>
        <begin position="1"/>
        <end position="119"/>
    </location>
</feature>
<accession>S8F9M3</accession>